<evidence type="ECO:0000256" key="1">
    <source>
        <dbReference type="SAM" id="Phobius"/>
    </source>
</evidence>
<dbReference type="Pfam" id="PF04773">
    <property type="entry name" value="FecR"/>
    <property type="match status" value="1"/>
</dbReference>
<evidence type="ECO:0000313" key="4">
    <source>
        <dbReference type="EMBL" id="GGZ32300.1"/>
    </source>
</evidence>
<reference evidence="4" key="1">
    <citation type="journal article" date="2014" name="Int. J. Syst. Evol. Microbiol.">
        <title>Complete genome sequence of Corynebacterium casei LMG S-19264T (=DSM 44701T), isolated from a smear-ripened cheese.</title>
        <authorList>
            <consortium name="US DOE Joint Genome Institute (JGI-PGF)"/>
            <person name="Walter F."/>
            <person name="Albersmeier A."/>
            <person name="Kalinowski J."/>
            <person name="Ruckert C."/>
        </authorList>
    </citation>
    <scope>NUCLEOTIDE SEQUENCE</scope>
    <source>
        <strain evidence="4">KCTC 12368</strain>
    </source>
</reference>
<keyword evidence="1" id="KW-0812">Transmembrane</keyword>
<dbReference type="Gene3D" id="2.60.120.1440">
    <property type="match status" value="1"/>
</dbReference>
<evidence type="ECO:0000313" key="5">
    <source>
        <dbReference type="Proteomes" id="UP000619457"/>
    </source>
</evidence>
<dbReference type="InterPro" id="IPR032508">
    <property type="entry name" value="FecR_C"/>
</dbReference>
<dbReference type="InterPro" id="IPR012373">
    <property type="entry name" value="Ferrdict_sens_TM"/>
</dbReference>
<dbReference type="EMBL" id="BMWX01000004">
    <property type="protein sequence ID" value="GGZ32300.1"/>
    <property type="molecule type" value="Genomic_DNA"/>
</dbReference>
<gene>
    <name evidence="4" type="ORF">GCM10007049_27180</name>
</gene>
<dbReference type="GO" id="GO:0016989">
    <property type="term" value="F:sigma factor antagonist activity"/>
    <property type="evidence" value="ECO:0007669"/>
    <property type="project" value="TreeGrafter"/>
</dbReference>
<feature type="transmembrane region" description="Helical" evidence="1">
    <location>
        <begin position="67"/>
        <end position="89"/>
    </location>
</feature>
<name>A0A918Q528_9BACT</name>
<dbReference type="PANTHER" id="PTHR30273">
    <property type="entry name" value="PERIPLASMIC SIGNAL SENSOR AND SIGMA FACTOR ACTIVATOR FECR-RELATED"/>
    <property type="match status" value="1"/>
</dbReference>
<dbReference type="InterPro" id="IPR006860">
    <property type="entry name" value="FecR"/>
</dbReference>
<organism evidence="4 5">
    <name type="scientific">Echinicola pacifica</name>
    <dbReference type="NCBI Taxonomy" id="346377"/>
    <lineage>
        <taxon>Bacteria</taxon>
        <taxon>Pseudomonadati</taxon>
        <taxon>Bacteroidota</taxon>
        <taxon>Cytophagia</taxon>
        <taxon>Cytophagales</taxon>
        <taxon>Cyclobacteriaceae</taxon>
        <taxon>Echinicola</taxon>
    </lineage>
</organism>
<feature type="domain" description="FecR protein" evidence="2">
    <location>
        <begin position="100"/>
        <end position="193"/>
    </location>
</feature>
<evidence type="ECO:0000259" key="2">
    <source>
        <dbReference type="Pfam" id="PF04773"/>
    </source>
</evidence>
<keyword evidence="5" id="KW-1185">Reference proteome</keyword>
<dbReference type="Gene3D" id="3.55.50.30">
    <property type="match status" value="1"/>
</dbReference>
<sequence length="311" mass="35313">MSLSKEELRQLTERYIQGKVSKTEFDYLVDRMAGGREEVSEIMEEYFNQYLEEESTEEKEDSPKIGLYWRVAAAASLVSLLAIGAWFYIGNVWQEKPMIYQTAYGEQLDVWLQDSSKVSLNAGSELRAGSFENKESREIYFSGEAYFEISRDEMKPFIIHTGEQRVEVLGTAFNIHSYQEEENFELIVAEGSVAVQISTAGGAKEVMTAGQSIIIHKGTGQYELGNTAEVLWKNKVFSYNQSPMKDVLAQLERHYGVELEVVDSTILDLKLSGRFENKNMEDMVSAIAFLAGKENEPRENLLKVKALPMKE</sequence>
<keyword evidence="1" id="KW-0472">Membrane</keyword>
<dbReference type="RefSeq" id="WP_018474948.1">
    <property type="nucleotide sequence ID" value="NZ_BMWX01000004.1"/>
</dbReference>
<dbReference type="Proteomes" id="UP000619457">
    <property type="component" value="Unassembled WGS sequence"/>
</dbReference>
<accession>A0A918Q528</accession>
<dbReference type="AlphaFoldDB" id="A0A918Q528"/>
<protein>
    <submittedName>
        <fullName evidence="4">Iron dicitrate transporter FecR</fullName>
    </submittedName>
</protein>
<dbReference type="Pfam" id="PF16344">
    <property type="entry name" value="FecR_C"/>
    <property type="match status" value="1"/>
</dbReference>
<keyword evidence="1" id="KW-1133">Transmembrane helix</keyword>
<reference evidence="4" key="2">
    <citation type="submission" date="2020-09" db="EMBL/GenBank/DDBJ databases">
        <authorList>
            <person name="Sun Q."/>
            <person name="Kim S."/>
        </authorList>
    </citation>
    <scope>NUCLEOTIDE SEQUENCE</scope>
    <source>
        <strain evidence="4">KCTC 12368</strain>
    </source>
</reference>
<comment type="caution">
    <text evidence="4">The sequence shown here is derived from an EMBL/GenBank/DDBJ whole genome shotgun (WGS) entry which is preliminary data.</text>
</comment>
<evidence type="ECO:0000259" key="3">
    <source>
        <dbReference type="Pfam" id="PF16344"/>
    </source>
</evidence>
<feature type="domain" description="Protein FecR C-terminal" evidence="3">
    <location>
        <begin position="237"/>
        <end position="288"/>
    </location>
</feature>
<proteinExistence type="predicted"/>
<dbReference type="PANTHER" id="PTHR30273:SF2">
    <property type="entry name" value="PROTEIN FECR"/>
    <property type="match status" value="1"/>
</dbReference>